<reference evidence="10" key="1">
    <citation type="journal article" date="2000" name="Proc. Natl. Acad. Sci. U.S.A.">
        <title>Evolution of the rodent eosinophil-associated RNase gene family by rapid gene sorting and positive selection.</title>
        <authorList>
            <person name="Zhang J."/>
            <person name="Dyer K.D."/>
            <person name="Rosenberg H.F."/>
        </authorList>
    </citation>
    <scope>NUCLEOTIDE SEQUENCE</scope>
</reference>
<dbReference type="GO" id="GO:0002227">
    <property type="term" value="P:innate immune response in mucosa"/>
    <property type="evidence" value="ECO:0007669"/>
    <property type="project" value="TreeGrafter"/>
</dbReference>
<dbReference type="InterPro" id="IPR036816">
    <property type="entry name" value="RNaseA-like_dom_sf"/>
</dbReference>
<proteinExistence type="inferred from homology"/>
<keyword evidence="2 8" id="KW-0540">Nuclease</keyword>
<dbReference type="PROSITE" id="PS51257">
    <property type="entry name" value="PROKAR_LIPOPROTEIN"/>
    <property type="match status" value="1"/>
</dbReference>
<sequence>MGPKLLESRLCLLLLLGLVLMLASCQGQTPSQWFATQHITNKANLQCNVEMLPINMRKGRCKNKNTFLHTSFANAVGVCGNPSGLCSDNVSTNCHNSTSRVPITVCDLTSRGRHYTQCRYQSTGSVEYYTVACNPRTRQDSPRYPVVPVHLDGTF</sequence>
<dbReference type="CDD" id="cd06265">
    <property type="entry name" value="RNase_A_canonical"/>
    <property type="match status" value="1"/>
</dbReference>
<keyword evidence="6" id="KW-1015">Disulfide bond</keyword>
<feature type="chain" id="PRO_5007751339" evidence="8">
    <location>
        <begin position="28"/>
        <end position="155"/>
    </location>
</feature>
<organism evidence="10">
    <name type="scientific">Mus pahari</name>
    <name type="common">Indochinese shrew-like mouse</name>
    <name type="synonym">Coelomys pahari</name>
    <dbReference type="NCBI Taxonomy" id="10093"/>
    <lineage>
        <taxon>Eukaryota</taxon>
        <taxon>Metazoa</taxon>
        <taxon>Chordata</taxon>
        <taxon>Craniata</taxon>
        <taxon>Vertebrata</taxon>
        <taxon>Euteleostomi</taxon>
        <taxon>Mammalia</taxon>
        <taxon>Eutheria</taxon>
        <taxon>Euarchontoglires</taxon>
        <taxon>Glires</taxon>
        <taxon>Rodentia</taxon>
        <taxon>Myomorpha</taxon>
        <taxon>Muroidea</taxon>
        <taxon>Muridae</taxon>
        <taxon>Murinae</taxon>
        <taxon>Mus</taxon>
        <taxon>Coelomys</taxon>
    </lineage>
</organism>
<keyword evidence="4 8" id="KW-0255">Endonuclease</keyword>
<dbReference type="EMBL" id="AF238405">
    <property type="protein sequence ID" value="AAF67705.1"/>
    <property type="molecule type" value="Genomic_DNA"/>
</dbReference>
<dbReference type="GO" id="GO:0006935">
    <property type="term" value="P:chemotaxis"/>
    <property type="evidence" value="ECO:0007669"/>
    <property type="project" value="TreeGrafter"/>
</dbReference>
<gene>
    <name evidence="10" type="primary">Ear12</name>
</gene>
<dbReference type="GO" id="GO:0004519">
    <property type="term" value="F:endonuclease activity"/>
    <property type="evidence" value="ECO:0007669"/>
    <property type="project" value="UniProtKB-KW"/>
</dbReference>
<dbReference type="PANTHER" id="PTHR11437">
    <property type="entry name" value="RIBONUCLEASE"/>
    <property type="match status" value="1"/>
</dbReference>
<feature type="signal peptide" evidence="8">
    <location>
        <begin position="1"/>
        <end position="27"/>
    </location>
</feature>
<dbReference type="PRINTS" id="PR00794">
    <property type="entry name" value="RIBONUCLEASE"/>
</dbReference>
<evidence type="ECO:0000313" key="10">
    <source>
        <dbReference type="EMBL" id="AAF67705.1"/>
    </source>
</evidence>
<evidence type="ECO:0000256" key="3">
    <source>
        <dbReference type="ARBA" id="ARBA00022729"/>
    </source>
</evidence>
<keyword evidence="7" id="KW-0325">Glycoprotein</keyword>
<dbReference type="GO" id="GO:0004540">
    <property type="term" value="F:RNA nuclease activity"/>
    <property type="evidence" value="ECO:0007669"/>
    <property type="project" value="TreeGrafter"/>
</dbReference>
<feature type="domain" description="Ribonuclease A-domain" evidence="9">
    <location>
        <begin position="27"/>
        <end position="155"/>
    </location>
</feature>
<dbReference type="Gene3D" id="3.10.130.10">
    <property type="entry name" value="Ribonuclease A-like domain"/>
    <property type="match status" value="1"/>
</dbReference>
<dbReference type="SUPFAM" id="SSF54076">
    <property type="entry name" value="RNase A-like"/>
    <property type="match status" value="1"/>
</dbReference>
<dbReference type="SMART" id="SM00092">
    <property type="entry name" value="RNAse_Pc"/>
    <property type="match status" value="1"/>
</dbReference>
<evidence type="ECO:0000256" key="2">
    <source>
        <dbReference type="ARBA" id="ARBA00022722"/>
    </source>
</evidence>
<keyword evidence="3 8" id="KW-0732">Signal</keyword>
<dbReference type="PANTHER" id="PTHR11437:SF3">
    <property type="entry name" value="EOSINOPHIL CATIONIC PROTEIN"/>
    <property type="match status" value="1"/>
</dbReference>
<dbReference type="AlphaFoldDB" id="Q9JKH8"/>
<comment type="similarity">
    <text evidence="1 8">Belongs to the pancreatic ribonuclease family.</text>
</comment>
<dbReference type="PROSITE" id="PS00127">
    <property type="entry name" value="RNASE_PANCREATIC"/>
    <property type="match status" value="1"/>
</dbReference>
<dbReference type="InterPro" id="IPR023411">
    <property type="entry name" value="RNaseA_AS"/>
</dbReference>
<keyword evidence="5 8" id="KW-0378">Hydrolase</keyword>
<evidence type="ECO:0000259" key="9">
    <source>
        <dbReference type="SMART" id="SM00092"/>
    </source>
</evidence>
<evidence type="ECO:0000256" key="4">
    <source>
        <dbReference type="ARBA" id="ARBA00022759"/>
    </source>
</evidence>
<accession>Q9JKH8</accession>
<name>Q9JKH8_MUSPA</name>
<dbReference type="InterPro" id="IPR001427">
    <property type="entry name" value="RNaseA"/>
</dbReference>
<dbReference type="GO" id="GO:0050830">
    <property type="term" value="P:defense response to Gram-positive bacterium"/>
    <property type="evidence" value="ECO:0007669"/>
    <property type="project" value="TreeGrafter"/>
</dbReference>
<dbReference type="InterPro" id="IPR023412">
    <property type="entry name" value="RNaseA_domain"/>
</dbReference>
<evidence type="ECO:0000256" key="5">
    <source>
        <dbReference type="ARBA" id="ARBA00022801"/>
    </source>
</evidence>
<evidence type="ECO:0000256" key="1">
    <source>
        <dbReference type="ARBA" id="ARBA00005600"/>
    </source>
</evidence>
<evidence type="ECO:0000256" key="6">
    <source>
        <dbReference type="ARBA" id="ARBA00023157"/>
    </source>
</evidence>
<evidence type="ECO:0000256" key="8">
    <source>
        <dbReference type="RuleBase" id="RU000651"/>
    </source>
</evidence>
<dbReference type="GO" id="GO:0003676">
    <property type="term" value="F:nucleic acid binding"/>
    <property type="evidence" value="ECO:0007669"/>
    <property type="project" value="InterPro"/>
</dbReference>
<protein>
    <submittedName>
        <fullName evidence="10">Eosinophil-associated ribonuclease 12</fullName>
    </submittedName>
</protein>
<dbReference type="GO" id="GO:0016787">
    <property type="term" value="F:hydrolase activity"/>
    <property type="evidence" value="ECO:0007669"/>
    <property type="project" value="UniProtKB-KW"/>
</dbReference>
<evidence type="ECO:0000256" key="7">
    <source>
        <dbReference type="ARBA" id="ARBA00023180"/>
    </source>
</evidence>
<dbReference type="FunFam" id="3.10.130.10:FF:000001">
    <property type="entry name" value="Ribonuclease pancreatic"/>
    <property type="match status" value="1"/>
</dbReference>
<dbReference type="Pfam" id="PF00074">
    <property type="entry name" value="RnaseA"/>
    <property type="match status" value="1"/>
</dbReference>
<dbReference type="GO" id="GO:0005615">
    <property type="term" value="C:extracellular space"/>
    <property type="evidence" value="ECO:0007669"/>
    <property type="project" value="TreeGrafter"/>
</dbReference>